<dbReference type="Gene3D" id="1.25.10.10">
    <property type="entry name" value="Leucine-rich Repeat Variant"/>
    <property type="match status" value="1"/>
</dbReference>
<feature type="region of interest" description="Disordered" evidence="1">
    <location>
        <begin position="1"/>
        <end position="206"/>
    </location>
</feature>
<feature type="compositionally biased region" description="Polar residues" evidence="1">
    <location>
        <begin position="135"/>
        <end position="149"/>
    </location>
</feature>
<dbReference type="InterPro" id="IPR011989">
    <property type="entry name" value="ARM-like"/>
</dbReference>
<accession>A0A550C1P3</accession>
<feature type="compositionally biased region" description="Polar residues" evidence="1">
    <location>
        <begin position="185"/>
        <end position="206"/>
    </location>
</feature>
<feature type="compositionally biased region" description="Basic and acidic residues" evidence="1">
    <location>
        <begin position="32"/>
        <end position="47"/>
    </location>
</feature>
<protein>
    <recommendedName>
        <fullName evidence="4">Wings apart-like protein C-terminal domain-containing protein</fullName>
    </recommendedName>
</protein>
<organism evidence="2 3">
    <name type="scientific">Schizophyllum amplum</name>
    <dbReference type="NCBI Taxonomy" id="97359"/>
    <lineage>
        <taxon>Eukaryota</taxon>
        <taxon>Fungi</taxon>
        <taxon>Dikarya</taxon>
        <taxon>Basidiomycota</taxon>
        <taxon>Agaricomycotina</taxon>
        <taxon>Agaricomycetes</taxon>
        <taxon>Agaricomycetidae</taxon>
        <taxon>Agaricales</taxon>
        <taxon>Schizophyllaceae</taxon>
        <taxon>Schizophyllum</taxon>
    </lineage>
</organism>
<dbReference type="STRING" id="97359.A0A550C1P3"/>
<evidence type="ECO:0000256" key="1">
    <source>
        <dbReference type="SAM" id="MobiDB-lite"/>
    </source>
</evidence>
<dbReference type="EMBL" id="VDMD01000033">
    <property type="protein sequence ID" value="TRM58729.1"/>
    <property type="molecule type" value="Genomic_DNA"/>
</dbReference>
<dbReference type="Proteomes" id="UP000320762">
    <property type="component" value="Unassembled WGS sequence"/>
</dbReference>
<reference evidence="2 3" key="1">
    <citation type="journal article" date="2019" name="New Phytol.">
        <title>Comparative genomics reveals unique wood-decay strategies and fruiting body development in the Schizophyllaceae.</title>
        <authorList>
            <person name="Almasi E."/>
            <person name="Sahu N."/>
            <person name="Krizsan K."/>
            <person name="Balint B."/>
            <person name="Kovacs G.M."/>
            <person name="Kiss B."/>
            <person name="Cseklye J."/>
            <person name="Drula E."/>
            <person name="Henrissat B."/>
            <person name="Nagy I."/>
            <person name="Chovatia M."/>
            <person name="Adam C."/>
            <person name="LaButti K."/>
            <person name="Lipzen A."/>
            <person name="Riley R."/>
            <person name="Grigoriev I.V."/>
            <person name="Nagy L.G."/>
        </authorList>
    </citation>
    <scope>NUCLEOTIDE SEQUENCE [LARGE SCALE GENOMIC DNA]</scope>
    <source>
        <strain evidence="2 3">NL-1724</strain>
    </source>
</reference>
<gene>
    <name evidence="2" type="ORF">BD626DRAFT_510362</name>
</gene>
<proteinExistence type="predicted"/>
<sequence>MAPPKLYTRRSTATSQSSVRVSQNATASQNTNRDKRPVGETHKRPSEEAQLADNGVVHMKKKRRIEVEVVKDGAHTPVPQGHRRPDDLQAKDSAAKPSSAKPTRVPEESRAVEKPHTNGIPKHAPPAPAPRVRRTQTSPPKAVQTSVTQLKDGPSKASRSATPSPTKVDARMNLSKRMLGRSKTESSISSTTHASIFDSPSSSSKVLNAADSLPNISASPAPSPQDGKRYRIPHLRPPPLQDPGIGTMHTRHHTWQDHPHICRRLPLLPYGHPPRRRQRPFAEPAGIPLDLSSLAEPPPEEAPESVPYATLHAMYLPSSDDDNMMNPLLKSITDLRSRGEARRWADEAGYLLEGLEAGAAMGLRRTKADDFFGTVWARFVAAGAGAADLAGYAGFCEALFRVMARSQKFDVLSDGPTPATLVRGRYTYRLSNALSLLDSFLLGQWNSSEPSAPDPWCRRVERAGGVRKLGALLRACADSSATDRTAWASRQARHAIKMENMHSVKAEADDEVELGACDGMDASSSACLDSISDPLEAPETVAAREAERIYVPGHLAILLGMLMRDSESVRDAVLRRRQPATSEGSKGESAADGEVAGEVLAYYETLSSGDFR</sequence>
<dbReference type="AlphaFoldDB" id="A0A550C1P3"/>
<evidence type="ECO:0000313" key="3">
    <source>
        <dbReference type="Proteomes" id="UP000320762"/>
    </source>
</evidence>
<name>A0A550C1P3_9AGAR</name>
<feature type="compositionally biased region" description="Basic and acidic residues" evidence="1">
    <location>
        <begin position="65"/>
        <end position="74"/>
    </location>
</feature>
<feature type="compositionally biased region" description="Basic and acidic residues" evidence="1">
    <location>
        <begin position="104"/>
        <end position="116"/>
    </location>
</feature>
<feature type="compositionally biased region" description="Basic and acidic residues" evidence="1">
    <location>
        <begin position="83"/>
        <end position="94"/>
    </location>
</feature>
<dbReference type="OrthoDB" id="78088at2759"/>
<comment type="caution">
    <text evidence="2">The sequence shown here is derived from an EMBL/GenBank/DDBJ whole genome shotgun (WGS) entry which is preliminary data.</text>
</comment>
<evidence type="ECO:0000313" key="2">
    <source>
        <dbReference type="EMBL" id="TRM58729.1"/>
    </source>
</evidence>
<evidence type="ECO:0008006" key="4">
    <source>
        <dbReference type="Google" id="ProtNLM"/>
    </source>
</evidence>
<feature type="compositionally biased region" description="Polar residues" evidence="1">
    <location>
        <begin position="9"/>
        <end position="31"/>
    </location>
</feature>
<keyword evidence="3" id="KW-1185">Reference proteome</keyword>